<evidence type="ECO:0000256" key="10">
    <source>
        <dbReference type="ARBA" id="ARBA00023136"/>
    </source>
</evidence>
<dbReference type="GO" id="GO:0005743">
    <property type="term" value="C:mitochondrial inner membrane"/>
    <property type="evidence" value="ECO:0007669"/>
    <property type="project" value="UniProtKB-SubCell"/>
</dbReference>
<comment type="function">
    <text evidence="1 11">Accessory subunit of the mitochondrial membrane respiratory chain NADH dehydrogenase (Complex I), that is believed not to be involved in catalysis. Complex I functions in the transfer of electrons from NADH to the respiratory chain. The immediate electron acceptor for the enzyme is believed to be ubiquinone.</text>
</comment>
<evidence type="ECO:0000256" key="11">
    <source>
        <dbReference type="RuleBase" id="RU367010"/>
    </source>
</evidence>
<evidence type="ECO:0000256" key="9">
    <source>
        <dbReference type="ARBA" id="ARBA00023128"/>
    </source>
</evidence>
<evidence type="ECO:0000256" key="8">
    <source>
        <dbReference type="ARBA" id="ARBA00022982"/>
    </source>
</evidence>
<evidence type="ECO:0000256" key="2">
    <source>
        <dbReference type="ARBA" id="ARBA00005882"/>
    </source>
</evidence>
<proteinExistence type="inferred from homology"/>
<dbReference type="InterPro" id="IPR038532">
    <property type="entry name" value="NDUFS4-like_sf"/>
</dbReference>
<comment type="similarity">
    <text evidence="2 11">Belongs to the complex I NDUFS4 subunit family.</text>
</comment>
<protein>
    <recommendedName>
        <fullName evidence="3 11">NADH dehydrogenase [ubiquinone] iron-sulfur protein 4, mitochondrial</fullName>
    </recommendedName>
</protein>
<keyword evidence="6 11" id="KW-0999">Mitochondrion inner membrane</keyword>
<dbReference type="Gene3D" id="3.30.160.190">
    <property type="entry name" value="atu1810 like domain"/>
    <property type="match status" value="1"/>
</dbReference>
<dbReference type="EMBL" id="BTSX01000002">
    <property type="protein sequence ID" value="GMS83574.1"/>
    <property type="molecule type" value="Genomic_DNA"/>
</dbReference>
<name>A0AAV5STR0_9BILA</name>
<evidence type="ECO:0000256" key="4">
    <source>
        <dbReference type="ARBA" id="ARBA00022448"/>
    </source>
</evidence>
<keyword evidence="13" id="KW-1185">Reference proteome</keyword>
<evidence type="ECO:0000313" key="13">
    <source>
        <dbReference type="Proteomes" id="UP001432027"/>
    </source>
</evidence>
<dbReference type="Proteomes" id="UP001432027">
    <property type="component" value="Unassembled WGS sequence"/>
</dbReference>
<accession>A0AAV5STR0</accession>
<dbReference type="PANTHER" id="PTHR12219">
    <property type="entry name" value="NADH-UBIQUINONE OXIDOREDUCTASE"/>
    <property type="match status" value="1"/>
</dbReference>
<keyword evidence="8 11" id="KW-0249">Electron transport</keyword>
<reference evidence="12" key="1">
    <citation type="submission" date="2023-10" db="EMBL/GenBank/DDBJ databases">
        <title>Genome assembly of Pristionchus species.</title>
        <authorList>
            <person name="Yoshida K."/>
            <person name="Sommer R.J."/>
        </authorList>
    </citation>
    <scope>NUCLEOTIDE SEQUENCE</scope>
    <source>
        <strain evidence="12">RS0144</strain>
    </source>
</reference>
<comment type="caution">
    <text evidence="12">The sequence shown here is derived from an EMBL/GenBank/DDBJ whole genome shotgun (WGS) entry which is preliminary data.</text>
</comment>
<dbReference type="PANTHER" id="PTHR12219:SF8">
    <property type="entry name" value="NADH DEHYDROGENASE [UBIQUINONE] IRON-SULFUR PROTEIN 4, MITOCHONDRIAL"/>
    <property type="match status" value="1"/>
</dbReference>
<gene>
    <name evidence="12" type="ORF">PENTCL1PPCAC_5749</name>
</gene>
<feature type="non-terminal residue" evidence="12">
    <location>
        <position position="1"/>
    </location>
</feature>
<evidence type="ECO:0000256" key="3">
    <source>
        <dbReference type="ARBA" id="ARBA00015796"/>
    </source>
</evidence>
<keyword evidence="10 11" id="KW-0472">Membrane</keyword>
<comment type="subcellular location">
    <subcellularLocation>
        <location evidence="11">Mitochondrion inner membrane</location>
        <topology evidence="11">Peripheral membrane protein</topology>
        <orientation evidence="11">Matrix side</orientation>
    </subcellularLocation>
</comment>
<keyword evidence="4 11" id="KW-0813">Transport</keyword>
<sequence length="177" mass="20451">ANLTMLRKLTPIVCRVQIRHRSLPPPIISQGDAKRKNVDDLLGITQPKVDYIKTEEEPNKAASISGVPEEHQYDRTARIFKPTREATQQGWNNTKGWRIELDNRGRWENPLIGWASSGDPLSNLSMHLKFGSKEDAIAFCVNNNWEYEVEEPQERQIKPKSYGSIYSWDKRFRVSTK</sequence>
<dbReference type="FunFam" id="3.30.160.190:FF:000001">
    <property type="entry name" value="NADH-ubiquinone oxidoreductase 21 kDa subunit mitochondrial"/>
    <property type="match status" value="1"/>
</dbReference>
<keyword evidence="7 11" id="KW-0809">Transit peptide</keyword>
<dbReference type="Pfam" id="PF04800">
    <property type="entry name" value="NDUS4"/>
    <property type="match status" value="1"/>
</dbReference>
<dbReference type="GO" id="GO:0022900">
    <property type="term" value="P:electron transport chain"/>
    <property type="evidence" value="ECO:0007669"/>
    <property type="project" value="InterPro"/>
</dbReference>
<organism evidence="12 13">
    <name type="scientific">Pristionchus entomophagus</name>
    <dbReference type="NCBI Taxonomy" id="358040"/>
    <lineage>
        <taxon>Eukaryota</taxon>
        <taxon>Metazoa</taxon>
        <taxon>Ecdysozoa</taxon>
        <taxon>Nematoda</taxon>
        <taxon>Chromadorea</taxon>
        <taxon>Rhabditida</taxon>
        <taxon>Rhabditina</taxon>
        <taxon>Diplogasteromorpha</taxon>
        <taxon>Diplogasteroidea</taxon>
        <taxon>Neodiplogasteridae</taxon>
        <taxon>Pristionchus</taxon>
    </lineage>
</organism>
<evidence type="ECO:0000256" key="7">
    <source>
        <dbReference type="ARBA" id="ARBA00022946"/>
    </source>
</evidence>
<keyword evidence="5 11" id="KW-0679">Respiratory chain</keyword>
<evidence type="ECO:0000313" key="12">
    <source>
        <dbReference type="EMBL" id="GMS83574.1"/>
    </source>
</evidence>
<dbReference type="AlphaFoldDB" id="A0AAV5STR0"/>
<evidence type="ECO:0000256" key="6">
    <source>
        <dbReference type="ARBA" id="ARBA00022792"/>
    </source>
</evidence>
<evidence type="ECO:0000256" key="5">
    <source>
        <dbReference type="ARBA" id="ARBA00022660"/>
    </source>
</evidence>
<keyword evidence="9 11" id="KW-0496">Mitochondrion</keyword>
<evidence type="ECO:0000256" key="1">
    <source>
        <dbReference type="ARBA" id="ARBA00003195"/>
    </source>
</evidence>
<dbReference type="InterPro" id="IPR006885">
    <property type="entry name" value="NADH_UbQ_FeS_4_mit-like"/>
</dbReference>